<dbReference type="Gene3D" id="3.30.2010.10">
    <property type="entry name" value="Metalloproteases ('zincins'), catalytic domain"/>
    <property type="match status" value="1"/>
</dbReference>
<organism evidence="2 3">
    <name type="scientific">Rickettsia argasii T170-B</name>
    <dbReference type="NCBI Taxonomy" id="1268837"/>
    <lineage>
        <taxon>Bacteria</taxon>
        <taxon>Pseudomonadati</taxon>
        <taxon>Pseudomonadota</taxon>
        <taxon>Alphaproteobacteria</taxon>
        <taxon>Rickettsiales</taxon>
        <taxon>Rickettsiaceae</taxon>
        <taxon>Rickettsieae</taxon>
        <taxon>Rickettsia</taxon>
        <taxon>spotted fever group</taxon>
    </lineage>
</organism>
<accession>A0A0F3RGE2</accession>
<evidence type="ECO:0000259" key="1">
    <source>
        <dbReference type="Pfam" id="PF01863"/>
    </source>
</evidence>
<gene>
    <name evidence="2" type="ORF">RAT170B_0340</name>
</gene>
<comment type="caution">
    <text evidence="2">The sequence shown here is derived from an EMBL/GenBank/DDBJ whole genome shotgun (WGS) entry which is preliminary data.</text>
</comment>
<dbReference type="InterPro" id="IPR053136">
    <property type="entry name" value="UTP_pyrophosphatase-like"/>
</dbReference>
<dbReference type="Proteomes" id="UP000033736">
    <property type="component" value="Unassembled WGS sequence"/>
</dbReference>
<dbReference type="CDD" id="cd07344">
    <property type="entry name" value="M48_yhfN_like"/>
    <property type="match status" value="1"/>
</dbReference>
<name>A0A0F3RGE2_9RICK</name>
<dbReference type="PANTHER" id="PTHR30399:SF1">
    <property type="entry name" value="UTP PYROPHOSPHATASE"/>
    <property type="match status" value="1"/>
</dbReference>
<evidence type="ECO:0000313" key="2">
    <source>
        <dbReference type="EMBL" id="KJW05520.1"/>
    </source>
</evidence>
<dbReference type="RefSeq" id="WP_045805420.1">
    <property type="nucleotide sequence ID" value="NZ_LAOQ01000001.1"/>
</dbReference>
<dbReference type="PANTHER" id="PTHR30399">
    <property type="entry name" value="UNCHARACTERIZED PROTEIN YGJP"/>
    <property type="match status" value="1"/>
</dbReference>
<reference evidence="2 3" key="1">
    <citation type="submission" date="2015-01" db="EMBL/GenBank/DDBJ databases">
        <title>Genome Sequencing of Rickettsiales /home/snadendla/prok_pipe/test/illegal_ec_num.txt.</title>
        <authorList>
            <person name="Daugherty S.C."/>
            <person name="Su Q."/>
            <person name="Abolude K."/>
            <person name="Beier-Sexton M."/>
            <person name="Carlyon J.A."/>
            <person name="Carter R."/>
            <person name="Day N.P."/>
            <person name="Dumler S.J."/>
            <person name="Dyachenko V."/>
            <person name="Godinez A."/>
            <person name="Kurtti T.J."/>
            <person name="Lichay M."/>
            <person name="Mullins K.E."/>
            <person name="Ott S."/>
            <person name="Pappas-Brown V."/>
            <person name="Paris D.H."/>
            <person name="Patel P."/>
            <person name="Richards A.L."/>
            <person name="Sadzewicz L."/>
            <person name="Sears K."/>
            <person name="Seidman D."/>
            <person name="Sengamalay N."/>
            <person name="Stenos J."/>
            <person name="Tallon L.J."/>
            <person name="Vincent G."/>
            <person name="Fraser C.M."/>
            <person name="Munderloh U."/>
            <person name="Dunning-Hotopp J.C."/>
        </authorList>
    </citation>
    <scope>NUCLEOTIDE SEQUENCE [LARGE SCALE GENOMIC DNA]</scope>
    <source>
        <strain evidence="2 3">T170-B</strain>
    </source>
</reference>
<evidence type="ECO:0000313" key="3">
    <source>
        <dbReference type="Proteomes" id="UP000033736"/>
    </source>
</evidence>
<dbReference type="EMBL" id="LAOQ01000001">
    <property type="protein sequence ID" value="KJW05520.1"/>
    <property type="molecule type" value="Genomic_DNA"/>
</dbReference>
<dbReference type="InterPro" id="IPR002725">
    <property type="entry name" value="YgjP-like_metallopeptidase"/>
</dbReference>
<keyword evidence="3" id="KW-1185">Reference proteome</keyword>
<dbReference type="PATRIC" id="fig|1268837.3.peg.349"/>
<protein>
    <recommendedName>
        <fullName evidence="1">YgjP-like metallopeptidase domain-containing protein</fullName>
    </recommendedName>
</protein>
<sequence length="230" mass="26767">MEDVITLTKYGEPQNVIVRRSSKAKNIAIRITSKGAELVLPLKVKAEKGHNFLLSQEYWVRQKLRRNVTAIPKDEDKISILGKSYEIIHIDSSKNQIKLNDSTLEVYCCSQVLKKLSIEVFLKKKLLAEIKIIVENISKKHNLTYSNIRIMANVSRWGSCCSKGNLVFNWRVVFAPFEVLKYLVAHEMAHLKEMNHSKNFWELVEDIYPEYQPAKLWLKRNGKDLYSYLP</sequence>
<dbReference type="Pfam" id="PF01863">
    <property type="entry name" value="YgjP-like"/>
    <property type="match status" value="1"/>
</dbReference>
<proteinExistence type="predicted"/>
<feature type="domain" description="YgjP-like metallopeptidase" evidence="1">
    <location>
        <begin position="25"/>
        <end position="221"/>
    </location>
</feature>
<dbReference type="AlphaFoldDB" id="A0A0F3RGE2"/>